<dbReference type="EMBL" id="JAQIZT010000014">
    <property type="protein sequence ID" value="KAJ6971970.1"/>
    <property type="molecule type" value="Genomic_DNA"/>
</dbReference>
<dbReference type="AlphaFoldDB" id="A0AAD6LRI1"/>
<evidence type="ECO:0000313" key="1">
    <source>
        <dbReference type="EMBL" id="KAJ6971970.1"/>
    </source>
</evidence>
<dbReference type="Proteomes" id="UP001164929">
    <property type="component" value="Chromosome 14"/>
</dbReference>
<keyword evidence="2" id="KW-1185">Reference proteome</keyword>
<organism evidence="1 2">
    <name type="scientific">Populus alba x Populus x berolinensis</name>
    <dbReference type="NCBI Taxonomy" id="444605"/>
    <lineage>
        <taxon>Eukaryota</taxon>
        <taxon>Viridiplantae</taxon>
        <taxon>Streptophyta</taxon>
        <taxon>Embryophyta</taxon>
        <taxon>Tracheophyta</taxon>
        <taxon>Spermatophyta</taxon>
        <taxon>Magnoliopsida</taxon>
        <taxon>eudicotyledons</taxon>
        <taxon>Gunneridae</taxon>
        <taxon>Pentapetalae</taxon>
        <taxon>rosids</taxon>
        <taxon>fabids</taxon>
        <taxon>Malpighiales</taxon>
        <taxon>Salicaceae</taxon>
        <taxon>Saliceae</taxon>
        <taxon>Populus</taxon>
    </lineage>
</organism>
<reference evidence="1" key="1">
    <citation type="journal article" date="2023" name="Mol. Ecol. Resour.">
        <title>Chromosome-level genome assembly of a triploid poplar Populus alba 'Berolinensis'.</title>
        <authorList>
            <person name="Chen S."/>
            <person name="Yu Y."/>
            <person name="Wang X."/>
            <person name="Wang S."/>
            <person name="Zhang T."/>
            <person name="Zhou Y."/>
            <person name="He R."/>
            <person name="Meng N."/>
            <person name="Wang Y."/>
            <person name="Liu W."/>
            <person name="Liu Z."/>
            <person name="Liu J."/>
            <person name="Guo Q."/>
            <person name="Huang H."/>
            <person name="Sederoff R.R."/>
            <person name="Wang G."/>
            <person name="Qu G."/>
            <person name="Chen S."/>
        </authorList>
    </citation>
    <scope>NUCLEOTIDE SEQUENCE</scope>
    <source>
        <strain evidence="1">SC-2020</strain>
    </source>
</reference>
<protein>
    <submittedName>
        <fullName evidence="1">Uncharacterized protein</fullName>
    </submittedName>
</protein>
<evidence type="ECO:0000313" key="2">
    <source>
        <dbReference type="Proteomes" id="UP001164929"/>
    </source>
</evidence>
<gene>
    <name evidence="1" type="ORF">NC653_032506</name>
</gene>
<sequence>MPAHKIQIIDTNKNPNNNGFNKLEFRFLASCKWIQLEGIHCCWAIVMILEIFLVCWECLKRKGSGLCSCCCGCDQEVGLGVELTMN</sequence>
<accession>A0AAD6LRI1</accession>
<name>A0AAD6LRI1_9ROSI</name>
<comment type="caution">
    <text evidence="1">The sequence shown here is derived from an EMBL/GenBank/DDBJ whole genome shotgun (WGS) entry which is preliminary data.</text>
</comment>
<proteinExistence type="predicted"/>